<dbReference type="InterPro" id="IPR029035">
    <property type="entry name" value="DHS-like_NAD/FAD-binding_dom"/>
</dbReference>
<comment type="caution">
    <text evidence="5">The sequence shown here is derived from an EMBL/GenBank/DDBJ whole genome shotgun (WGS) entry which is preliminary data.</text>
</comment>
<feature type="domain" description="Deacetylase sirtuin-type" evidence="4">
    <location>
        <begin position="12"/>
        <end position="291"/>
    </location>
</feature>
<name>A0AAD4R947_9BILA</name>
<dbReference type="GO" id="GO:0005759">
    <property type="term" value="C:mitochondrial matrix"/>
    <property type="evidence" value="ECO:0007669"/>
    <property type="project" value="TreeGrafter"/>
</dbReference>
<dbReference type="Pfam" id="PF02146">
    <property type="entry name" value="SIR2"/>
    <property type="match status" value="1"/>
</dbReference>
<dbReference type="PROSITE" id="PS50305">
    <property type="entry name" value="SIRTUIN"/>
    <property type="match status" value="1"/>
</dbReference>
<dbReference type="AlphaFoldDB" id="A0AAD4R947"/>
<evidence type="ECO:0000313" key="6">
    <source>
        <dbReference type="Proteomes" id="UP001201812"/>
    </source>
</evidence>
<organism evidence="5 6">
    <name type="scientific">Ditylenchus destructor</name>
    <dbReference type="NCBI Taxonomy" id="166010"/>
    <lineage>
        <taxon>Eukaryota</taxon>
        <taxon>Metazoa</taxon>
        <taxon>Ecdysozoa</taxon>
        <taxon>Nematoda</taxon>
        <taxon>Chromadorea</taxon>
        <taxon>Rhabditida</taxon>
        <taxon>Tylenchina</taxon>
        <taxon>Tylenchomorpha</taxon>
        <taxon>Sphaerularioidea</taxon>
        <taxon>Anguinidae</taxon>
        <taxon>Anguininae</taxon>
        <taxon>Ditylenchus</taxon>
    </lineage>
</organism>
<dbReference type="Proteomes" id="UP001201812">
    <property type="component" value="Unassembled WGS sequence"/>
</dbReference>
<dbReference type="GO" id="GO:0070403">
    <property type="term" value="F:NAD+ binding"/>
    <property type="evidence" value="ECO:0007669"/>
    <property type="project" value="InterPro"/>
</dbReference>
<dbReference type="NCBIfam" id="NF003738">
    <property type="entry name" value="PRK05333.1"/>
    <property type="match status" value="1"/>
</dbReference>
<dbReference type="InterPro" id="IPR026591">
    <property type="entry name" value="Sirtuin_cat_small_dom_sf"/>
</dbReference>
<gene>
    <name evidence="5" type="ORF">DdX_05891</name>
</gene>
<keyword evidence="3" id="KW-0862">Zinc</keyword>
<dbReference type="EMBL" id="JAKKPZ010000007">
    <property type="protein sequence ID" value="KAI1718783.1"/>
    <property type="molecule type" value="Genomic_DNA"/>
</dbReference>
<dbReference type="InterPro" id="IPR026590">
    <property type="entry name" value="Ssirtuin_cat_dom"/>
</dbReference>
<dbReference type="PANTHER" id="PTHR11085:SF10">
    <property type="entry name" value="NAD-DEPENDENT PROTEIN DEACYLASE SIRTUIN-5, MITOCHONDRIAL-RELATED"/>
    <property type="match status" value="1"/>
</dbReference>
<feature type="binding site" evidence="3">
    <location>
        <position position="147"/>
    </location>
    <ligand>
        <name>Zn(2+)</name>
        <dbReference type="ChEBI" id="CHEBI:29105"/>
    </ligand>
</feature>
<feature type="binding site" evidence="3">
    <location>
        <position position="196"/>
    </location>
    <ligand>
        <name>Zn(2+)</name>
        <dbReference type="ChEBI" id="CHEBI:29105"/>
    </ligand>
</feature>
<dbReference type="SUPFAM" id="SSF52467">
    <property type="entry name" value="DHS-like NAD/FAD-binding domain"/>
    <property type="match status" value="1"/>
</dbReference>
<evidence type="ECO:0000256" key="3">
    <source>
        <dbReference type="PROSITE-ProRule" id="PRU00236"/>
    </source>
</evidence>
<evidence type="ECO:0000256" key="1">
    <source>
        <dbReference type="ARBA" id="ARBA00022679"/>
    </source>
</evidence>
<feature type="binding site" evidence="3">
    <location>
        <position position="144"/>
    </location>
    <ligand>
        <name>Zn(2+)</name>
        <dbReference type="ChEBI" id="CHEBI:29105"/>
    </ligand>
</feature>
<dbReference type="GO" id="GO:0017136">
    <property type="term" value="F:histone deacetylase activity, NAD-dependent"/>
    <property type="evidence" value="ECO:0007669"/>
    <property type="project" value="TreeGrafter"/>
</dbReference>
<dbReference type="InterPro" id="IPR003000">
    <property type="entry name" value="Sirtuin"/>
</dbReference>
<keyword evidence="6" id="KW-1185">Reference proteome</keyword>
<dbReference type="Gene3D" id="3.30.1600.10">
    <property type="entry name" value="SIR2/SIRT2 'Small Domain"/>
    <property type="match status" value="1"/>
</dbReference>
<keyword evidence="1" id="KW-0808">Transferase</keyword>
<dbReference type="GO" id="GO:0046872">
    <property type="term" value="F:metal ion binding"/>
    <property type="evidence" value="ECO:0007669"/>
    <property type="project" value="UniProtKB-KW"/>
</dbReference>
<protein>
    <submittedName>
        <fullName evidence="5">Sir2 family domain-containing protein</fullName>
    </submittedName>
</protein>
<dbReference type="Gene3D" id="3.40.50.1220">
    <property type="entry name" value="TPP-binding domain"/>
    <property type="match status" value="1"/>
</dbReference>
<dbReference type="InterPro" id="IPR050134">
    <property type="entry name" value="NAD-dep_sirtuin_deacylases"/>
</dbReference>
<accession>A0AAD4R947</accession>
<dbReference type="PANTHER" id="PTHR11085">
    <property type="entry name" value="NAD-DEPENDENT PROTEIN DEACYLASE SIRTUIN-5, MITOCHONDRIAL-RELATED"/>
    <property type="match status" value="1"/>
</dbReference>
<keyword evidence="2" id="KW-0520">NAD</keyword>
<evidence type="ECO:0000256" key="2">
    <source>
        <dbReference type="ARBA" id="ARBA00023027"/>
    </source>
</evidence>
<proteinExistence type="predicted"/>
<evidence type="ECO:0000313" key="5">
    <source>
        <dbReference type="EMBL" id="KAI1718783.1"/>
    </source>
</evidence>
<evidence type="ECO:0000259" key="4">
    <source>
        <dbReference type="PROSITE" id="PS50305"/>
    </source>
</evidence>
<keyword evidence="3" id="KW-0479">Metal-binding</keyword>
<feature type="active site" description="Proton acceptor" evidence="3">
    <location>
        <position position="136"/>
    </location>
</feature>
<reference evidence="5" key="1">
    <citation type="submission" date="2022-01" db="EMBL/GenBank/DDBJ databases">
        <title>Genome Sequence Resource for Two Populations of Ditylenchus destructor, the Migratory Endoparasitic Phytonematode.</title>
        <authorList>
            <person name="Zhang H."/>
            <person name="Lin R."/>
            <person name="Xie B."/>
        </authorList>
    </citation>
    <scope>NUCLEOTIDE SEQUENCE</scope>
    <source>
        <strain evidence="5">BazhouSP</strain>
    </source>
</reference>
<sequence>MFNRAKFVPSCAPIDTRSLNELTKFMSNRDRLLFLTGAGVSTESGIPDYRSEKVGQYARVNHRPIQHHEFMNSDYWRRRFWARNFVAFPLFDTALPNVTHKVLANCEKSGRCFWLITQNVDGLHIAAGSTLLHELHGSGKRVVCMNCRRKYSRKLIQGFINELNPNWAVNEAGELAPDGDINIPDEALKSFSPPFCPSCGHGSILKTDVVFFGDNVARATVDECYKKVDECDGVIVMGSSLAVMSSYRFVWHAATKGIPIAIVNIGPTRADNMATIKIEAKCSEVASLLEK</sequence>
<feature type="binding site" evidence="3">
    <location>
        <position position="199"/>
    </location>
    <ligand>
        <name>Zn(2+)</name>
        <dbReference type="ChEBI" id="CHEBI:29105"/>
    </ligand>
</feature>